<gene>
    <name evidence="5" type="ORF">QM524_19240</name>
</gene>
<dbReference type="RefSeq" id="WP_283345797.1">
    <property type="nucleotide sequence ID" value="NZ_JASHIF010000019.1"/>
</dbReference>
<dbReference type="Pfam" id="PF05724">
    <property type="entry name" value="TPMT"/>
    <property type="match status" value="1"/>
</dbReference>
<dbReference type="Proteomes" id="UP001236507">
    <property type="component" value="Unassembled WGS sequence"/>
</dbReference>
<dbReference type="SUPFAM" id="SSF53335">
    <property type="entry name" value="S-adenosyl-L-methionine-dependent methyltransferases"/>
    <property type="match status" value="1"/>
</dbReference>
<proteinExistence type="predicted"/>
<name>A0ABT6YCQ1_9BACT</name>
<keyword evidence="1" id="KW-0597">Phosphoprotein</keyword>
<dbReference type="InterPro" id="IPR029063">
    <property type="entry name" value="SAM-dependent_MTases_sf"/>
</dbReference>
<dbReference type="PANTHER" id="PTHR32183:SF11">
    <property type="entry name" value="THIOL METHYLTRANSFERASE 2-RELATED"/>
    <property type="match status" value="1"/>
</dbReference>
<evidence type="ECO:0000313" key="5">
    <source>
        <dbReference type="EMBL" id="MDI9861363.1"/>
    </source>
</evidence>
<evidence type="ECO:0000256" key="2">
    <source>
        <dbReference type="ARBA" id="ARBA00022603"/>
    </source>
</evidence>
<dbReference type="EMBL" id="JASHIF010000019">
    <property type="protein sequence ID" value="MDI9861363.1"/>
    <property type="molecule type" value="Genomic_DNA"/>
</dbReference>
<dbReference type="GO" id="GO:0032259">
    <property type="term" value="P:methylation"/>
    <property type="evidence" value="ECO:0007669"/>
    <property type="project" value="UniProtKB-KW"/>
</dbReference>
<dbReference type="PROSITE" id="PS51585">
    <property type="entry name" value="SAM_MT_TPMT"/>
    <property type="match status" value="1"/>
</dbReference>
<dbReference type="GO" id="GO:0008168">
    <property type="term" value="F:methyltransferase activity"/>
    <property type="evidence" value="ECO:0007669"/>
    <property type="project" value="UniProtKB-KW"/>
</dbReference>
<keyword evidence="4" id="KW-0949">S-adenosyl-L-methionine</keyword>
<comment type="caution">
    <text evidence="5">The sequence shown here is derived from an EMBL/GenBank/DDBJ whole genome shotgun (WGS) entry which is preliminary data.</text>
</comment>
<dbReference type="PANTHER" id="PTHR32183">
    <property type="match status" value="1"/>
</dbReference>
<organism evidence="5 6">
    <name type="scientific">Flectobacillus roseus</name>
    <dbReference type="NCBI Taxonomy" id="502259"/>
    <lineage>
        <taxon>Bacteria</taxon>
        <taxon>Pseudomonadati</taxon>
        <taxon>Bacteroidota</taxon>
        <taxon>Cytophagia</taxon>
        <taxon>Cytophagales</taxon>
        <taxon>Flectobacillaceae</taxon>
        <taxon>Flectobacillus</taxon>
    </lineage>
</organism>
<evidence type="ECO:0000313" key="6">
    <source>
        <dbReference type="Proteomes" id="UP001236507"/>
    </source>
</evidence>
<keyword evidence="3" id="KW-0808">Transferase</keyword>
<accession>A0ABT6YCQ1</accession>
<dbReference type="Gene3D" id="3.40.50.150">
    <property type="entry name" value="Vaccinia Virus protein VP39"/>
    <property type="match status" value="1"/>
</dbReference>
<keyword evidence="6" id="KW-1185">Reference proteome</keyword>
<keyword evidence="2 5" id="KW-0489">Methyltransferase</keyword>
<dbReference type="InterPro" id="IPR008854">
    <property type="entry name" value="TPMT"/>
</dbReference>
<evidence type="ECO:0000256" key="4">
    <source>
        <dbReference type="ARBA" id="ARBA00022691"/>
    </source>
</evidence>
<sequence>MNKDYWNERYAQGQTGWDLGKASPPLENYIRQLDNKDLKILLPGCGNGYEALLMAELGFTNLTVLDIAPLAVEKLQHKLQSYPSVRILCEDFFEHVDSYDLILEQTFFCALPPSMRKQYVQKMAELLAPQGKLVGLLFASEFDKAGPPFGGTTEEYLQLFNPYFKSEILEPCHNSIRPRQGNELFAKWVKKDL</sequence>
<dbReference type="CDD" id="cd02440">
    <property type="entry name" value="AdoMet_MTases"/>
    <property type="match status" value="1"/>
</dbReference>
<evidence type="ECO:0000256" key="1">
    <source>
        <dbReference type="ARBA" id="ARBA00022553"/>
    </source>
</evidence>
<protein>
    <submittedName>
        <fullName evidence="5">Methyltransferase domain-containing protein</fullName>
    </submittedName>
</protein>
<reference evidence="5 6" key="1">
    <citation type="submission" date="2023-05" db="EMBL/GenBank/DDBJ databases">
        <title>Novel species of genus Flectobacillus isolated from stream in China.</title>
        <authorList>
            <person name="Lu H."/>
        </authorList>
    </citation>
    <scope>NUCLEOTIDE SEQUENCE [LARGE SCALE GENOMIC DNA]</scope>
    <source>
        <strain evidence="5 6">KCTC 42575</strain>
    </source>
</reference>
<evidence type="ECO:0000256" key="3">
    <source>
        <dbReference type="ARBA" id="ARBA00022679"/>
    </source>
</evidence>